<dbReference type="SUPFAM" id="SSF160246">
    <property type="entry name" value="EspE N-terminal domain-like"/>
    <property type="match status" value="1"/>
</dbReference>
<proteinExistence type="predicted"/>
<organism evidence="2 3">
    <name type="scientific">Neobacillus paridis</name>
    <dbReference type="NCBI Taxonomy" id="2803862"/>
    <lineage>
        <taxon>Bacteria</taxon>
        <taxon>Bacillati</taxon>
        <taxon>Bacillota</taxon>
        <taxon>Bacilli</taxon>
        <taxon>Bacillales</taxon>
        <taxon>Bacillaceae</taxon>
        <taxon>Neobacillus</taxon>
    </lineage>
</organism>
<evidence type="ECO:0000259" key="1">
    <source>
        <dbReference type="Pfam" id="PF05157"/>
    </source>
</evidence>
<feature type="non-terminal residue" evidence="2">
    <location>
        <position position="132"/>
    </location>
</feature>
<dbReference type="Proteomes" id="UP000623967">
    <property type="component" value="Unassembled WGS sequence"/>
</dbReference>
<comment type="caution">
    <text evidence="2">The sequence shown here is derived from an EMBL/GenBank/DDBJ whole genome shotgun (WGS) entry which is preliminary data.</text>
</comment>
<name>A0ABS1TIN5_9BACI</name>
<reference evidence="2 3" key="1">
    <citation type="submission" date="2021-01" db="EMBL/GenBank/DDBJ databases">
        <title>Genome public.</title>
        <authorList>
            <person name="Liu C."/>
            <person name="Sun Q."/>
        </authorList>
    </citation>
    <scope>NUCLEOTIDE SEQUENCE [LARGE SCALE GENOMIC DNA]</scope>
    <source>
        <strain evidence="2 3">YIM B02564</strain>
    </source>
</reference>
<protein>
    <recommendedName>
        <fullName evidence="1">Type II secretion system protein GspE N-terminal domain-containing protein</fullName>
    </recommendedName>
</protein>
<dbReference type="Gene3D" id="3.30.300.160">
    <property type="entry name" value="Type II secretion system, protein E, N-terminal domain"/>
    <property type="match status" value="1"/>
</dbReference>
<dbReference type="InterPro" id="IPR037257">
    <property type="entry name" value="T2SS_E_N_sf"/>
</dbReference>
<dbReference type="Pfam" id="PF05157">
    <property type="entry name" value="MshEN"/>
    <property type="match status" value="1"/>
</dbReference>
<accession>A0ABS1TIN5</accession>
<dbReference type="EMBL" id="JAESWB010000008">
    <property type="protein sequence ID" value="MBL4950899.1"/>
    <property type="molecule type" value="Genomic_DNA"/>
</dbReference>
<feature type="non-terminal residue" evidence="2">
    <location>
        <position position="1"/>
    </location>
</feature>
<gene>
    <name evidence="2" type="ORF">JK635_01405</name>
</gene>
<evidence type="ECO:0000313" key="3">
    <source>
        <dbReference type="Proteomes" id="UP000623967"/>
    </source>
</evidence>
<evidence type="ECO:0000313" key="2">
    <source>
        <dbReference type="EMBL" id="MBL4950899.1"/>
    </source>
</evidence>
<keyword evidence="3" id="KW-1185">Reference proteome</keyword>
<feature type="domain" description="Type II secretion system protein GspE N-terminal" evidence="1">
    <location>
        <begin position="6"/>
        <end position="92"/>
    </location>
</feature>
<sequence length="132" mass="14991">ALSRQLRIPYINLKNFNIDRSAVRALPEIRARRFRAMVLEDRGESLLVGLADPTDIYIYDELHRILGKKLELAVVSETLLFEAINRLYRKTEEITDAARELGQEMGDAQIDFGFTDSAASLEDAPVVRLLQS</sequence>
<dbReference type="InterPro" id="IPR007831">
    <property type="entry name" value="T2SS_GspE_N"/>
</dbReference>